<proteinExistence type="predicted"/>
<evidence type="ECO:0000259" key="1">
    <source>
        <dbReference type="Pfam" id="PF01909"/>
    </source>
</evidence>
<dbReference type="InterPro" id="IPR002934">
    <property type="entry name" value="Polymerase_NTP_transf_dom"/>
</dbReference>
<dbReference type="EMBL" id="CP000463">
    <property type="protein sequence ID" value="ABJ08787.1"/>
    <property type="molecule type" value="Genomic_DNA"/>
</dbReference>
<protein>
    <submittedName>
        <fullName evidence="2">DNA polymerase, beta domain protein region</fullName>
    </submittedName>
</protein>
<dbReference type="eggNOG" id="COG1669">
    <property type="taxonomic scope" value="Bacteria"/>
</dbReference>
<dbReference type="STRING" id="316055.RPE_4868"/>
<dbReference type="AlphaFoldDB" id="Q07GZ7"/>
<evidence type="ECO:0000313" key="2">
    <source>
        <dbReference type="EMBL" id="ABJ08787.1"/>
    </source>
</evidence>
<dbReference type="KEGG" id="rpe:RPE_4868"/>
<dbReference type="HOGENOM" id="CLU_130257_10_1_5"/>
<sequence>MENPPLRHYDEDMTRDDVIATLKETEPALRQFGVAALFLFGSHARNEARSDSDVDVFVDVAPGAAFGLRPYMGAFRVLDEAFAHKAVIGYSTRDALSPYIRADVERDALRIF</sequence>
<organism evidence="2">
    <name type="scientific">Rhodopseudomonas palustris (strain BisA53)</name>
    <dbReference type="NCBI Taxonomy" id="316055"/>
    <lineage>
        <taxon>Bacteria</taxon>
        <taxon>Pseudomonadati</taxon>
        <taxon>Pseudomonadota</taxon>
        <taxon>Alphaproteobacteria</taxon>
        <taxon>Hyphomicrobiales</taxon>
        <taxon>Nitrobacteraceae</taxon>
        <taxon>Rhodopseudomonas</taxon>
    </lineage>
</organism>
<feature type="domain" description="Polymerase nucleotidyl transferase" evidence="1">
    <location>
        <begin position="23"/>
        <end position="64"/>
    </location>
</feature>
<dbReference type="Gene3D" id="3.30.460.10">
    <property type="entry name" value="Beta Polymerase, domain 2"/>
    <property type="match status" value="1"/>
</dbReference>
<name>Q07GZ7_RHOP5</name>
<dbReference type="GO" id="GO:0016779">
    <property type="term" value="F:nucleotidyltransferase activity"/>
    <property type="evidence" value="ECO:0007669"/>
    <property type="project" value="InterPro"/>
</dbReference>
<reference evidence="2" key="1">
    <citation type="submission" date="2006-09" db="EMBL/GenBank/DDBJ databases">
        <title>Complete sequence of Rhodopseudomonas palustris BisA53.</title>
        <authorList>
            <consortium name="US DOE Joint Genome Institute"/>
            <person name="Copeland A."/>
            <person name="Lucas S."/>
            <person name="Lapidus A."/>
            <person name="Barry K."/>
            <person name="Detter J.C."/>
            <person name="Glavina del Rio T."/>
            <person name="Hammon N."/>
            <person name="Israni S."/>
            <person name="Dalin E."/>
            <person name="Tice H."/>
            <person name="Pitluck S."/>
            <person name="Chain P."/>
            <person name="Malfatti S."/>
            <person name="Shin M."/>
            <person name="Vergez L."/>
            <person name="Schmutz J."/>
            <person name="Larimer F."/>
            <person name="Land M."/>
            <person name="Hauser L."/>
            <person name="Pelletier D.A."/>
            <person name="Kyrpides N."/>
            <person name="Kim E."/>
            <person name="Harwood C.S."/>
            <person name="Oda Y."/>
            <person name="Richardson P."/>
        </authorList>
    </citation>
    <scope>NUCLEOTIDE SEQUENCE [LARGE SCALE GENOMIC DNA]</scope>
    <source>
        <strain evidence="2">BisA53</strain>
    </source>
</reference>
<dbReference type="SUPFAM" id="SSF81301">
    <property type="entry name" value="Nucleotidyltransferase"/>
    <property type="match status" value="1"/>
</dbReference>
<dbReference type="InterPro" id="IPR043519">
    <property type="entry name" value="NT_sf"/>
</dbReference>
<dbReference type="Pfam" id="PF01909">
    <property type="entry name" value="NTP_transf_2"/>
    <property type="match status" value="1"/>
</dbReference>
<accession>Q07GZ7</accession>
<gene>
    <name evidence="2" type="ordered locus">RPE_4868</name>
</gene>